<organism evidence="1 2">
    <name type="scientific">Cohnella candidum</name>
    <dbReference type="NCBI Taxonomy" id="2674991"/>
    <lineage>
        <taxon>Bacteria</taxon>
        <taxon>Bacillati</taxon>
        <taxon>Bacillota</taxon>
        <taxon>Bacilli</taxon>
        <taxon>Bacillales</taxon>
        <taxon>Paenibacillaceae</taxon>
        <taxon>Cohnella</taxon>
    </lineage>
</organism>
<dbReference type="AlphaFoldDB" id="A0A3G3K3N5"/>
<dbReference type="Gene3D" id="1.25.40.290">
    <property type="entry name" value="ARM repeat domains"/>
    <property type="match status" value="1"/>
</dbReference>
<dbReference type="InterPro" id="IPR014825">
    <property type="entry name" value="DNA_alkylation"/>
</dbReference>
<name>A0A3G3K3N5_9BACL</name>
<dbReference type="Proteomes" id="UP000269097">
    <property type="component" value="Chromosome"/>
</dbReference>
<evidence type="ECO:0000313" key="2">
    <source>
        <dbReference type="Proteomes" id="UP000269097"/>
    </source>
</evidence>
<sequence length="361" mass="41401">MAEALKAMYHERFLRDFAQIVRRRLPSFDADRFVDFVLGAGWDELELKARMRRISEGLRETLPKEYEEALTVLEDIAEECRGFPYMFFPDFVERYGLDDWDRSIAALEKFTPMSSSEFAVRPYLLKDLDKMMGRMLAWSSHPDEHVRRLASEGCRPRLPWAMGVPELKRDPAPIWPILERLKADPSEYVRKSVANNMNDISKDHPEQVVERVIQWQGEDARTDWVLRHGCRGLIRAAHPEIMARFGLLPAAGVEVEEWALSDREIPMGGSVEARYKLRVPEGEAIKLRLELAVTFPRPGGKSYRKQFRLSEKIAEGGSVVIGVRRHSFADLSTRRHYPGVHRLALIVNGSEMASAEAVLTP</sequence>
<dbReference type="KEGG" id="coh:EAV92_22490"/>
<protein>
    <recommendedName>
        <fullName evidence="3">DNA alkylation repair protein</fullName>
    </recommendedName>
</protein>
<dbReference type="Pfam" id="PF08713">
    <property type="entry name" value="DNA_alkylation"/>
    <property type="match status" value="1"/>
</dbReference>
<dbReference type="SUPFAM" id="SSF48371">
    <property type="entry name" value="ARM repeat"/>
    <property type="match status" value="1"/>
</dbReference>
<dbReference type="RefSeq" id="WP_123043158.1">
    <property type="nucleotide sequence ID" value="NZ_CP033433.1"/>
</dbReference>
<evidence type="ECO:0000313" key="1">
    <source>
        <dbReference type="EMBL" id="AYQ75078.1"/>
    </source>
</evidence>
<proteinExistence type="predicted"/>
<gene>
    <name evidence="1" type="ORF">EAV92_22490</name>
</gene>
<accession>A0A3G3K3N5</accession>
<dbReference type="EMBL" id="CP033433">
    <property type="protein sequence ID" value="AYQ75078.1"/>
    <property type="molecule type" value="Genomic_DNA"/>
</dbReference>
<reference evidence="1 2" key="1">
    <citation type="submission" date="2018-10" db="EMBL/GenBank/DDBJ databases">
        <title>Genome Sequence of Cohnella sp.</title>
        <authorList>
            <person name="Srinivasan S."/>
            <person name="Kim M.K."/>
        </authorList>
    </citation>
    <scope>NUCLEOTIDE SEQUENCE [LARGE SCALE GENOMIC DNA]</scope>
    <source>
        <strain evidence="1 2">18JY8-7</strain>
    </source>
</reference>
<evidence type="ECO:0008006" key="3">
    <source>
        <dbReference type="Google" id="ProtNLM"/>
    </source>
</evidence>
<dbReference type="InterPro" id="IPR016024">
    <property type="entry name" value="ARM-type_fold"/>
</dbReference>
<keyword evidence="2" id="KW-1185">Reference proteome</keyword>